<protein>
    <recommendedName>
        <fullName evidence="2">Terminase large subunit gp17-like C-terminal domain-containing protein</fullName>
    </recommendedName>
</protein>
<sequence length="72" mass="8212">IKNAEGTRRLFVNSGLEYLIECMEMLVYKEGSSQPDKSMNIDHMTDALGYLIHAEFPIIKRGSMSVKRMKGM</sequence>
<evidence type="ECO:0000313" key="1">
    <source>
        <dbReference type="EMBL" id="GAG20384.1"/>
    </source>
</evidence>
<dbReference type="AlphaFoldDB" id="X0VPR6"/>
<comment type="caution">
    <text evidence="1">The sequence shown here is derived from an EMBL/GenBank/DDBJ whole genome shotgun (WGS) entry which is preliminary data.</text>
</comment>
<accession>X0VPR6</accession>
<proteinExistence type="predicted"/>
<feature type="non-terminal residue" evidence="1">
    <location>
        <position position="1"/>
    </location>
</feature>
<dbReference type="EMBL" id="BARS01038243">
    <property type="protein sequence ID" value="GAG20384.1"/>
    <property type="molecule type" value="Genomic_DNA"/>
</dbReference>
<reference evidence="1" key="1">
    <citation type="journal article" date="2014" name="Front. Microbiol.">
        <title>High frequency of phylogenetically diverse reductive dehalogenase-homologous genes in deep subseafloor sedimentary metagenomes.</title>
        <authorList>
            <person name="Kawai M."/>
            <person name="Futagami T."/>
            <person name="Toyoda A."/>
            <person name="Takaki Y."/>
            <person name="Nishi S."/>
            <person name="Hori S."/>
            <person name="Arai W."/>
            <person name="Tsubouchi T."/>
            <person name="Morono Y."/>
            <person name="Uchiyama I."/>
            <person name="Ito T."/>
            <person name="Fujiyama A."/>
            <person name="Inagaki F."/>
            <person name="Takami H."/>
        </authorList>
    </citation>
    <scope>NUCLEOTIDE SEQUENCE</scope>
    <source>
        <strain evidence="1">Expedition CK06-06</strain>
    </source>
</reference>
<evidence type="ECO:0008006" key="2">
    <source>
        <dbReference type="Google" id="ProtNLM"/>
    </source>
</evidence>
<gene>
    <name evidence="1" type="ORF">S01H1_58537</name>
</gene>
<name>X0VPR6_9ZZZZ</name>
<organism evidence="1">
    <name type="scientific">marine sediment metagenome</name>
    <dbReference type="NCBI Taxonomy" id="412755"/>
    <lineage>
        <taxon>unclassified sequences</taxon>
        <taxon>metagenomes</taxon>
        <taxon>ecological metagenomes</taxon>
    </lineage>
</organism>